<comment type="subcellular location">
    <subcellularLocation>
        <location evidence="1">Cytoplasm</location>
    </subcellularLocation>
</comment>
<evidence type="ECO:0000256" key="2">
    <source>
        <dbReference type="ARBA" id="ARBA00022490"/>
    </source>
</evidence>
<dbReference type="InterPro" id="IPR000938">
    <property type="entry name" value="CAP-Gly_domain"/>
</dbReference>
<reference evidence="7" key="2">
    <citation type="submission" date="2025-08" db="UniProtKB">
        <authorList>
            <consortium name="Ensembl"/>
        </authorList>
    </citation>
    <scope>IDENTIFICATION</scope>
    <source>
        <strain evidence="7">broiler</strain>
    </source>
</reference>
<evidence type="ECO:0000259" key="6">
    <source>
        <dbReference type="PROSITE" id="PS50245"/>
    </source>
</evidence>
<dbReference type="Pfam" id="PF14560">
    <property type="entry name" value="Ubiquitin_2"/>
    <property type="match status" value="1"/>
</dbReference>
<dbReference type="Proteomes" id="UP000000539">
    <property type="component" value="Chromosome 38"/>
</dbReference>
<dbReference type="GO" id="GO:0007021">
    <property type="term" value="P:tubulin complex assembly"/>
    <property type="evidence" value="ECO:0007669"/>
    <property type="project" value="InterPro"/>
</dbReference>
<reference evidence="7" key="1">
    <citation type="submission" date="2020-11" db="EMBL/GenBank/DDBJ databases">
        <title>Gallus gallus (Chicken) genome, bGalGal1, GRCg7b, maternal haplotype autosomes + Z &amp; W.</title>
        <authorList>
            <person name="Warren W."/>
            <person name="Formenti G."/>
            <person name="Fedrigo O."/>
            <person name="Haase B."/>
            <person name="Mountcastle J."/>
            <person name="Balacco J."/>
            <person name="Tracey A."/>
            <person name="Schneider V."/>
            <person name="Okimoto R."/>
            <person name="Cheng H."/>
            <person name="Hawken R."/>
            <person name="Howe K."/>
            <person name="Jarvis E.D."/>
        </authorList>
    </citation>
    <scope>NUCLEOTIDE SEQUENCE [LARGE SCALE GENOMIC DNA]</scope>
    <source>
        <strain evidence="7">Broiler</strain>
    </source>
</reference>
<dbReference type="GO" id="GO:0043014">
    <property type="term" value="F:alpha-tubulin binding"/>
    <property type="evidence" value="ECO:0007669"/>
    <property type="project" value="InterPro"/>
</dbReference>
<dbReference type="PROSITE" id="PS50245">
    <property type="entry name" value="CAP_GLY_2"/>
    <property type="match status" value="1"/>
</dbReference>
<dbReference type="AlphaFoldDB" id="A0A8V0Y1J5"/>
<evidence type="ECO:0000256" key="3">
    <source>
        <dbReference type="ARBA" id="ARBA00023186"/>
    </source>
</evidence>
<dbReference type="PANTHER" id="PTHR18916">
    <property type="entry name" value="DYNACTIN 1-RELATED MICROTUBULE-BINDING"/>
    <property type="match status" value="1"/>
</dbReference>
<dbReference type="InterPro" id="IPR036859">
    <property type="entry name" value="CAP-Gly_dom_sf"/>
</dbReference>
<keyword evidence="2" id="KW-0963">Cytoplasm</keyword>
<organism evidence="7 8">
    <name type="scientific">Gallus gallus</name>
    <name type="common">Chicken</name>
    <dbReference type="NCBI Taxonomy" id="9031"/>
    <lineage>
        <taxon>Eukaryota</taxon>
        <taxon>Metazoa</taxon>
        <taxon>Chordata</taxon>
        <taxon>Craniata</taxon>
        <taxon>Vertebrata</taxon>
        <taxon>Euteleostomi</taxon>
        <taxon>Archelosauria</taxon>
        <taxon>Archosauria</taxon>
        <taxon>Dinosauria</taxon>
        <taxon>Saurischia</taxon>
        <taxon>Theropoda</taxon>
        <taxon>Coelurosauria</taxon>
        <taxon>Aves</taxon>
        <taxon>Neognathae</taxon>
        <taxon>Galloanserae</taxon>
        <taxon>Galliformes</taxon>
        <taxon>Phasianidae</taxon>
        <taxon>Phasianinae</taxon>
        <taxon>Gallus</taxon>
    </lineage>
</organism>
<dbReference type="SMART" id="SM01052">
    <property type="entry name" value="CAP_GLY"/>
    <property type="match status" value="1"/>
</dbReference>
<dbReference type="Ensembl" id="ENSGALT00010021383.1">
    <property type="protein sequence ID" value="ENSGALP00010012186.1"/>
    <property type="gene ID" value="ENSGALG00010008991.1"/>
</dbReference>
<evidence type="ECO:0000256" key="5">
    <source>
        <dbReference type="SAM" id="MobiDB-lite"/>
    </source>
</evidence>
<proteinExistence type="inferred from homology"/>
<dbReference type="PANTHER" id="PTHR18916:SF85">
    <property type="entry name" value="TUBULIN-FOLDING COFACTOR B"/>
    <property type="match status" value="1"/>
</dbReference>
<dbReference type="Pfam" id="PF01302">
    <property type="entry name" value="CAP_GLY"/>
    <property type="match status" value="1"/>
</dbReference>
<dbReference type="InterPro" id="IPR045172">
    <property type="entry name" value="TBCB_Ubl"/>
</dbReference>
<reference evidence="7" key="3">
    <citation type="submission" date="2025-09" db="UniProtKB">
        <authorList>
            <consortium name="Ensembl"/>
        </authorList>
    </citation>
    <scope>IDENTIFICATION</scope>
    <source>
        <strain evidence="7">broiler</strain>
    </source>
</reference>
<dbReference type="InterPro" id="IPR029071">
    <property type="entry name" value="Ubiquitin-like_domsf"/>
</dbReference>
<evidence type="ECO:0000313" key="7">
    <source>
        <dbReference type="Ensembl" id="ENSGALP00010012186.1"/>
    </source>
</evidence>
<dbReference type="OrthoDB" id="5295208at2759"/>
<protein>
    <submittedName>
        <fullName evidence="7">Tubulin folding cofactor B</fullName>
    </submittedName>
</protein>
<dbReference type="CDD" id="cd01789">
    <property type="entry name" value="Ubl_TBCB"/>
    <property type="match status" value="1"/>
</dbReference>
<dbReference type="GO" id="GO:0007023">
    <property type="term" value="P:post-chaperonin tubulin folding pathway"/>
    <property type="evidence" value="ECO:0007669"/>
    <property type="project" value="InterPro"/>
</dbReference>
<keyword evidence="3" id="KW-0143">Chaperone</keyword>
<name>A0A8V0Y1J5_CHICK</name>
<dbReference type="FunCoup" id="A0A8V0Y1J5">
    <property type="interactions" value="2705"/>
</dbReference>
<evidence type="ECO:0000256" key="1">
    <source>
        <dbReference type="ARBA" id="ARBA00004496"/>
    </source>
</evidence>
<comment type="similarity">
    <text evidence="4">Belongs to the TBCB family.</text>
</comment>
<gene>
    <name evidence="7" type="primary">TBCB</name>
</gene>
<feature type="region of interest" description="Disordered" evidence="5">
    <location>
        <begin position="1"/>
        <end position="20"/>
    </location>
</feature>
<accession>A0A8V0Y1J5</accession>
<evidence type="ECO:0000313" key="8">
    <source>
        <dbReference type="Proteomes" id="UP000000539"/>
    </source>
</evidence>
<dbReference type="GeneTree" id="ENSGT00940000156119"/>
<dbReference type="SUPFAM" id="SSF54236">
    <property type="entry name" value="Ubiquitin-like"/>
    <property type="match status" value="1"/>
</dbReference>
<dbReference type="GO" id="GO:0005737">
    <property type="term" value="C:cytoplasm"/>
    <property type="evidence" value="ECO:0007669"/>
    <property type="project" value="UniProtKB-SubCell"/>
</dbReference>
<keyword evidence="8" id="KW-1185">Reference proteome</keyword>
<dbReference type="SUPFAM" id="SSF74924">
    <property type="entry name" value="Cap-Gly domain"/>
    <property type="match status" value="1"/>
</dbReference>
<evidence type="ECO:0000256" key="4">
    <source>
        <dbReference type="ARBA" id="ARBA00025779"/>
    </source>
</evidence>
<feature type="domain" description="CAP-Gly" evidence="6">
    <location>
        <begin position="194"/>
        <end position="221"/>
    </location>
</feature>
<dbReference type="Gene3D" id="3.10.20.90">
    <property type="entry name" value="Phosphatidylinositol 3-kinase Catalytic Subunit, Chain A, domain 1"/>
    <property type="match status" value="1"/>
</dbReference>
<sequence length="221" mass="23990">MKAMAELGPGLGSPGSGPPGSVSLAVSSSLSAFSSLRRYGTELSIGELKQKLELVVGVAAPWMELELRAAGGELLARLEPDDALLGAFPVSDGCGLHVIDRSGGRMGQFEDVSQVPKYEMADSDYDKRTDSVRSFLRRRRWGRFDAEAERQREAEEERRRAEEAELTAAMSPGCRCVVSIPGQPRHRGTIAYVGLTDFKPGHWVGVRYDEPVGKHDGSTAK</sequence>
<dbReference type="Gene3D" id="2.30.30.190">
    <property type="entry name" value="CAP Gly-rich-like domain"/>
    <property type="match status" value="1"/>
</dbReference>
<dbReference type="InterPro" id="IPR000626">
    <property type="entry name" value="Ubiquitin-like_dom"/>
</dbReference>